<reference evidence="4 5" key="1">
    <citation type="submission" date="2020-10" db="EMBL/GenBank/DDBJ databases">
        <title>Plant Genome Project.</title>
        <authorList>
            <person name="Zhang R.-G."/>
        </authorList>
    </citation>
    <scope>NUCLEOTIDE SEQUENCE [LARGE SCALE GENOMIC DNA]</scope>
    <source>
        <strain evidence="4">FAFU-HL-1</strain>
        <tissue evidence="4">Leaf</tissue>
    </source>
</reference>
<keyword evidence="5" id="KW-1185">Reference proteome</keyword>
<dbReference type="Proteomes" id="UP000657918">
    <property type="component" value="Unassembled WGS sequence"/>
</dbReference>
<evidence type="ECO:0000313" key="5">
    <source>
        <dbReference type="Proteomes" id="UP000657918"/>
    </source>
</evidence>
<evidence type="ECO:0000256" key="3">
    <source>
        <dbReference type="ARBA" id="ARBA00023295"/>
    </source>
</evidence>
<evidence type="ECO:0000256" key="1">
    <source>
        <dbReference type="ARBA" id="ARBA00022801"/>
    </source>
</evidence>
<dbReference type="Pfam" id="PF12899">
    <property type="entry name" value="Glyco_hydro_100"/>
    <property type="match status" value="1"/>
</dbReference>
<organism evidence="4 5">
    <name type="scientific">Salix dunnii</name>
    <dbReference type="NCBI Taxonomy" id="1413687"/>
    <lineage>
        <taxon>Eukaryota</taxon>
        <taxon>Viridiplantae</taxon>
        <taxon>Streptophyta</taxon>
        <taxon>Embryophyta</taxon>
        <taxon>Tracheophyta</taxon>
        <taxon>Spermatophyta</taxon>
        <taxon>Magnoliopsida</taxon>
        <taxon>eudicotyledons</taxon>
        <taxon>Gunneridae</taxon>
        <taxon>Pentapetalae</taxon>
        <taxon>rosids</taxon>
        <taxon>fabids</taxon>
        <taxon>Malpighiales</taxon>
        <taxon>Salicaceae</taxon>
        <taxon>Saliceae</taxon>
        <taxon>Salix</taxon>
    </lineage>
</organism>
<accession>A0A835J2Y3</accession>
<dbReference type="EMBL" id="JADGMS010000020">
    <property type="protein sequence ID" value="KAF9660749.1"/>
    <property type="molecule type" value="Genomic_DNA"/>
</dbReference>
<keyword evidence="2" id="KW-0119">Carbohydrate metabolism</keyword>
<evidence type="ECO:0000256" key="2">
    <source>
        <dbReference type="ARBA" id="ARBA00023277"/>
    </source>
</evidence>
<geneLocation type="mitochondrion" evidence="4"/>
<protein>
    <submittedName>
        <fullName evidence="4">Uncharacterized protein</fullName>
    </submittedName>
</protein>
<dbReference type="AlphaFoldDB" id="A0A835J2Y3"/>
<evidence type="ECO:0000313" key="4">
    <source>
        <dbReference type="EMBL" id="KAF9660749.1"/>
    </source>
</evidence>
<name>A0A835J2Y3_9ROSI</name>
<keyword evidence="1" id="KW-0378">Hydrolase</keyword>
<comment type="caution">
    <text evidence="4">The sequence shown here is derived from an EMBL/GenBank/DDBJ whole genome shotgun (WGS) entry which is preliminary data.</text>
</comment>
<dbReference type="GO" id="GO:0033926">
    <property type="term" value="F:endo-alpha-N-acetylgalactosaminidase activity"/>
    <property type="evidence" value="ECO:0007669"/>
    <property type="project" value="InterPro"/>
</dbReference>
<dbReference type="OrthoDB" id="1675815at2759"/>
<sequence>MPLRGGYLIKERWEVGEMPLKITYPVLAGFDLKNTRRSYHNGGSWPVLLILKQEDFPRHLQEGQQATRFRFIGERPCTSVLTLITLEYILYFRGYWLSGLMSSTLKRKREKNWPTAWVNVDRIWEIGKDIPTGLSEQSGAGMPAYP</sequence>
<proteinExistence type="predicted"/>
<keyword evidence="4" id="KW-0496">Mitochondrion</keyword>
<gene>
    <name evidence="4" type="ORF">SADUNF_SadunfMtG0005600</name>
</gene>
<keyword evidence="3" id="KW-0326">Glycosidase</keyword>
<dbReference type="InterPro" id="IPR024746">
    <property type="entry name" value="Glyco_hydro_100"/>
</dbReference>